<organism evidence="1 2">
    <name type="scientific">Stenomitos frigidus ULC18</name>
    <dbReference type="NCBI Taxonomy" id="2107698"/>
    <lineage>
        <taxon>Bacteria</taxon>
        <taxon>Bacillati</taxon>
        <taxon>Cyanobacteriota</taxon>
        <taxon>Cyanophyceae</taxon>
        <taxon>Leptolyngbyales</taxon>
        <taxon>Leptolyngbyaceae</taxon>
        <taxon>Stenomitos</taxon>
    </lineage>
</organism>
<dbReference type="SUPFAM" id="SSF53756">
    <property type="entry name" value="UDP-Glycosyltransferase/glycogen phosphorylase"/>
    <property type="match status" value="1"/>
</dbReference>
<dbReference type="AlphaFoldDB" id="A0A2T1E1S0"/>
<reference evidence="1 2" key="2">
    <citation type="submission" date="2018-03" db="EMBL/GenBank/DDBJ databases">
        <title>The ancient ancestry and fast evolution of plastids.</title>
        <authorList>
            <person name="Moore K.R."/>
            <person name="Magnabosco C."/>
            <person name="Momper L."/>
            <person name="Gold D.A."/>
            <person name="Bosak T."/>
            <person name="Fournier G.P."/>
        </authorList>
    </citation>
    <scope>NUCLEOTIDE SEQUENCE [LARGE SCALE GENOMIC DNA]</scope>
    <source>
        <strain evidence="1 2">ULC18</strain>
    </source>
</reference>
<evidence type="ECO:0000313" key="1">
    <source>
        <dbReference type="EMBL" id="PSB26706.1"/>
    </source>
</evidence>
<accession>A0A2T1E1S0</accession>
<sequence>MNQRSLSNEALFGSEHVASLGQVTVLRSLAGLGDFLCLIPALRSLRVALPQAKITLVGLAHILHHSQEGIFQVL</sequence>
<name>A0A2T1E1S0_9CYAN</name>
<protein>
    <recommendedName>
        <fullName evidence="3">Glycosyltransferase family 9 protein</fullName>
    </recommendedName>
</protein>
<proteinExistence type="predicted"/>
<evidence type="ECO:0000313" key="2">
    <source>
        <dbReference type="Proteomes" id="UP000239576"/>
    </source>
</evidence>
<dbReference type="RefSeq" id="WP_106257873.1">
    <property type="nucleotide sequence ID" value="NZ_CAWNSW010000041.1"/>
</dbReference>
<reference evidence="2" key="1">
    <citation type="submission" date="2018-02" db="EMBL/GenBank/DDBJ databases">
        <authorList>
            <person name="Moore K."/>
            <person name="Momper L."/>
        </authorList>
    </citation>
    <scope>NUCLEOTIDE SEQUENCE [LARGE SCALE GENOMIC DNA]</scope>
    <source>
        <strain evidence="2">ULC18</strain>
    </source>
</reference>
<dbReference type="Gene3D" id="3.40.50.2000">
    <property type="entry name" value="Glycogen Phosphorylase B"/>
    <property type="match status" value="1"/>
</dbReference>
<keyword evidence="2" id="KW-1185">Reference proteome</keyword>
<dbReference type="EMBL" id="PVWK01000101">
    <property type="protein sequence ID" value="PSB26706.1"/>
    <property type="molecule type" value="Genomic_DNA"/>
</dbReference>
<comment type="caution">
    <text evidence="1">The sequence shown here is derived from an EMBL/GenBank/DDBJ whole genome shotgun (WGS) entry which is preliminary data.</text>
</comment>
<evidence type="ECO:0008006" key="3">
    <source>
        <dbReference type="Google" id="ProtNLM"/>
    </source>
</evidence>
<gene>
    <name evidence="1" type="ORF">C7B82_19085</name>
</gene>
<dbReference type="Proteomes" id="UP000239576">
    <property type="component" value="Unassembled WGS sequence"/>
</dbReference>
<dbReference type="OrthoDB" id="9797795at2"/>